<protein>
    <recommendedName>
        <fullName evidence="1">Coenzyme F420:L-glutamate ligase-like domain-containing protein</fullName>
    </recommendedName>
</protein>
<dbReference type="Gene3D" id="3.30.1330.100">
    <property type="entry name" value="CofE-like"/>
    <property type="match status" value="1"/>
</dbReference>
<proteinExistence type="predicted"/>
<dbReference type="AlphaFoldDB" id="A0A1G2CAP2"/>
<dbReference type="SUPFAM" id="SSF144010">
    <property type="entry name" value="CofE-like"/>
    <property type="match status" value="1"/>
</dbReference>
<dbReference type="PANTHER" id="PTHR47917:SF1">
    <property type="entry name" value="COENZYME F420:L-GLUTAMATE LIGASE"/>
    <property type="match status" value="1"/>
</dbReference>
<evidence type="ECO:0000313" key="3">
    <source>
        <dbReference type="Proteomes" id="UP000179059"/>
    </source>
</evidence>
<dbReference type="Pfam" id="PF01996">
    <property type="entry name" value="F420_ligase"/>
    <property type="match status" value="1"/>
</dbReference>
<gene>
    <name evidence="2" type="ORF">A2855_00105</name>
</gene>
<reference evidence="2 3" key="1">
    <citation type="journal article" date="2016" name="Nat. Commun.">
        <title>Thousands of microbial genomes shed light on interconnected biogeochemical processes in an aquifer system.</title>
        <authorList>
            <person name="Anantharaman K."/>
            <person name="Brown C.T."/>
            <person name="Hug L.A."/>
            <person name="Sharon I."/>
            <person name="Castelle C.J."/>
            <person name="Probst A.J."/>
            <person name="Thomas B.C."/>
            <person name="Singh A."/>
            <person name="Wilkins M.J."/>
            <person name="Karaoz U."/>
            <person name="Brodie E.L."/>
            <person name="Williams K.H."/>
            <person name="Hubbard S.S."/>
            <person name="Banfield J.F."/>
        </authorList>
    </citation>
    <scope>NUCLEOTIDE SEQUENCE [LARGE SCALE GENOMIC DNA]</scope>
</reference>
<feature type="domain" description="Coenzyme F420:L-glutamate ligase-like" evidence="1">
    <location>
        <begin position="7"/>
        <end position="205"/>
    </location>
</feature>
<name>A0A1G2CAP2_9BACT</name>
<dbReference type="PANTHER" id="PTHR47917">
    <property type="match status" value="1"/>
</dbReference>
<dbReference type="STRING" id="1798647.A2855_00105"/>
<sequence length="250" mass="27568">MKVTGIKTKKVLPTDRGLAQFLDASLPRIKERSVVALTSKVVAILEGAVVSTTGMNKKKLIAREADLLLPPRPRSKFNITLTVKHGILAATAGIDESNGEGYYILWPRDPQKTANAIRKHLMKKFRLRELGVIVTDSASRPMRRGTFGIAIAHSGFRGLKDYIGSKDLYGRKLKMTKANHMEALASAAVLIMGEGAERIPLAVIEDIPFVQFRKGNPSRAELADLRVRMDEDLYAPLLKGAKWQKGRGGR</sequence>
<dbReference type="EMBL" id="MHKX01000008">
    <property type="protein sequence ID" value="OGY98464.1"/>
    <property type="molecule type" value="Genomic_DNA"/>
</dbReference>
<organism evidence="2 3">
    <name type="scientific">Candidatus Liptonbacteria bacterium RIFCSPHIGHO2_01_FULL_57_28</name>
    <dbReference type="NCBI Taxonomy" id="1798647"/>
    <lineage>
        <taxon>Bacteria</taxon>
        <taxon>Candidatus Liptoniibacteriota</taxon>
    </lineage>
</organism>
<dbReference type="InterPro" id="IPR002847">
    <property type="entry name" value="F420-0_gamma-glut_ligase-dom"/>
</dbReference>
<evidence type="ECO:0000259" key="1">
    <source>
        <dbReference type="Pfam" id="PF01996"/>
    </source>
</evidence>
<dbReference type="Proteomes" id="UP000179059">
    <property type="component" value="Unassembled WGS sequence"/>
</dbReference>
<dbReference type="Gene3D" id="3.90.1660.10">
    <property type="entry name" value="CofE-like domain"/>
    <property type="match status" value="1"/>
</dbReference>
<accession>A0A1G2CAP2</accession>
<evidence type="ECO:0000313" key="2">
    <source>
        <dbReference type="EMBL" id="OGY98464.1"/>
    </source>
</evidence>
<comment type="caution">
    <text evidence="2">The sequence shown here is derived from an EMBL/GenBank/DDBJ whole genome shotgun (WGS) entry which is preliminary data.</text>
</comment>